<dbReference type="Gene3D" id="2.70.40.10">
    <property type="match status" value="1"/>
</dbReference>
<keyword evidence="4" id="KW-0546">Nucleotide metabolism</keyword>
<proteinExistence type="inferred from homology"/>
<dbReference type="Proteomes" id="UP000503820">
    <property type="component" value="Unassembled WGS sequence"/>
</dbReference>
<dbReference type="RefSeq" id="WP_243451357.1">
    <property type="nucleotide sequence ID" value="NZ_BLVP01000008.1"/>
</dbReference>
<comment type="similarity">
    <text evidence="1">Belongs to the dUTPase family.</text>
</comment>
<gene>
    <name evidence="7" type="primary">dut</name>
    <name evidence="7" type="ORF">DSM19430T_23220</name>
</gene>
<dbReference type="NCBIfam" id="NF001862">
    <property type="entry name" value="PRK00601.1"/>
    <property type="match status" value="1"/>
</dbReference>
<dbReference type="PANTHER" id="PTHR11241">
    <property type="entry name" value="DEOXYURIDINE 5'-TRIPHOSPHATE NUCLEOTIDOHYDROLASE"/>
    <property type="match status" value="1"/>
</dbReference>
<dbReference type="InterPro" id="IPR029054">
    <property type="entry name" value="dUTPase-like"/>
</dbReference>
<dbReference type="InterPro" id="IPR036157">
    <property type="entry name" value="dUTPase-like_sf"/>
</dbReference>
<dbReference type="SUPFAM" id="SSF51283">
    <property type="entry name" value="dUTPase-like"/>
    <property type="match status" value="1"/>
</dbReference>
<evidence type="ECO:0000256" key="3">
    <source>
        <dbReference type="ARBA" id="ARBA00022801"/>
    </source>
</evidence>
<accession>A0A7J0BVE2</accession>
<dbReference type="EC" id="3.6.1.23" evidence="2"/>
<evidence type="ECO:0000256" key="4">
    <source>
        <dbReference type="ARBA" id="ARBA00023080"/>
    </source>
</evidence>
<evidence type="ECO:0000313" key="8">
    <source>
        <dbReference type="Proteomes" id="UP000503820"/>
    </source>
</evidence>
<evidence type="ECO:0000256" key="1">
    <source>
        <dbReference type="ARBA" id="ARBA00006581"/>
    </source>
</evidence>
<dbReference type="PANTHER" id="PTHR11241:SF0">
    <property type="entry name" value="DEOXYURIDINE 5'-TRIPHOSPHATE NUCLEOTIDOHYDROLASE"/>
    <property type="match status" value="1"/>
</dbReference>
<sequence>MTSETYTPPAPQGAAAHVSVRVRFVGYAKAVYAGGVSDGGLAYATPGSAGLDLRACFAEESITIPPGERCAIPVGIAIEPDALNVAGFVYSRSGLGARHGLTVSQGVGVIDPDYRGEIVVSLLNTSGAERTVVRGERIAQLVFQPFFRAQLTPVEELGETSRGSGGFGHTGTV</sequence>
<name>A0A7J0BVE2_9BACT</name>
<dbReference type="GO" id="GO:0000287">
    <property type="term" value="F:magnesium ion binding"/>
    <property type="evidence" value="ECO:0007669"/>
    <property type="project" value="InterPro"/>
</dbReference>
<protein>
    <recommendedName>
        <fullName evidence="2">dUTP diphosphatase</fullName>
        <ecNumber evidence="2">3.6.1.23</ecNumber>
    </recommendedName>
</protein>
<dbReference type="CDD" id="cd07557">
    <property type="entry name" value="trimeric_dUTPase"/>
    <property type="match status" value="1"/>
</dbReference>
<dbReference type="GO" id="GO:0046081">
    <property type="term" value="P:dUTP catabolic process"/>
    <property type="evidence" value="ECO:0007669"/>
    <property type="project" value="InterPro"/>
</dbReference>
<evidence type="ECO:0000313" key="7">
    <source>
        <dbReference type="EMBL" id="GFM37638.1"/>
    </source>
</evidence>
<dbReference type="EMBL" id="BLVP01000008">
    <property type="protein sequence ID" value="GFM37638.1"/>
    <property type="molecule type" value="Genomic_DNA"/>
</dbReference>
<feature type="domain" description="dUTPase-like" evidence="6">
    <location>
        <begin position="43"/>
        <end position="171"/>
    </location>
</feature>
<comment type="catalytic activity">
    <reaction evidence="5">
        <text>dUTP + H2O = dUMP + diphosphate + H(+)</text>
        <dbReference type="Rhea" id="RHEA:10248"/>
        <dbReference type="ChEBI" id="CHEBI:15377"/>
        <dbReference type="ChEBI" id="CHEBI:15378"/>
        <dbReference type="ChEBI" id="CHEBI:33019"/>
        <dbReference type="ChEBI" id="CHEBI:61555"/>
        <dbReference type="ChEBI" id="CHEBI:246422"/>
        <dbReference type="EC" id="3.6.1.23"/>
    </reaction>
</comment>
<reference evidence="7 8" key="1">
    <citation type="submission" date="2020-05" db="EMBL/GenBank/DDBJ databases">
        <title>Draft genome sequence of Desulfovibrio psychrotolerans JS1T.</title>
        <authorList>
            <person name="Ueno A."/>
            <person name="Tamazawa S."/>
            <person name="Tamamura S."/>
            <person name="Murakami T."/>
            <person name="Kiyama T."/>
            <person name="Inomata H."/>
            <person name="Amano Y."/>
            <person name="Miyakawa K."/>
            <person name="Tamaki H."/>
            <person name="Naganuma T."/>
            <person name="Kaneko K."/>
        </authorList>
    </citation>
    <scope>NUCLEOTIDE SEQUENCE [LARGE SCALE GENOMIC DNA]</scope>
    <source>
        <strain evidence="7 8">JS1</strain>
    </source>
</reference>
<comment type="caution">
    <text evidence="7">The sequence shown here is derived from an EMBL/GenBank/DDBJ whole genome shotgun (WGS) entry which is preliminary data.</text>
</comment>
<dbReference type="GO" id="GO:0004170">
    <property type="term" value="F:dUTP diphosphatase activity"/>
    <property type="evidence" value="ECO:0007669"/>
    <property type="project" value="UniProtKB-EC"/>
</dbReference>
<dbReference type="AlphaFoldDB" id="A0A7J0BVE2"/>
<keyword evidence="3 7" id="KW-0378">Hydrolase</keyword>
<organism evidence="7 8">
    <name type="scientific">Desulfovibrio psychrotolerans</name>
    <dbReference type="NCBI Taxonomy" id="415242"/>
    <lineage>
        <taxon>Bacteria</taxon>
        <taxon>Pseudomonadati</taxon>
        <taxon>Thermodesulfobacteriota</taxon>
        <taxon>Desulfovibrionia</taxon>
        <taxon>Desulfovibrionales</taxon>
        <taxon>Desulfovibrionaceae</taxon>
        <taxon>Desulfovibrio</taxon>
    </lineage>
</organism>
<dbReference type="GO" id="GO:0006226">
    <property type="term" value="P:dUMP biosynthetic process"/>
    <property type="evidence" value="ECO:0007669"/>
    <property type="project" value="InterPro"/>
</dbReference>
<keyword evidence="8" id="KW-1185">Reference proteome</keyword>
<dbReference type="InterPro" id="IPR033704">
    <property type="entry name" value="dUTPase_trimeric"/>
</dbReference>
<evidence type="ECO:0000256" key="5">
    <source>
        <dbReference type="ARBA" id="ARBA00047686"/>
    </source>
</evidence>
<dbReference type="NCBIfam" id="TIGR00576">
    <property type="entry name" value="dut"/>
    <property type="match status" value="1"/>
</dbReference>
<dbReference type="Pfam" id="PF00692">
    <property type="entry name" value="dUTPase"/>
    <property type="match status" value="1"/>
</dbReference>
<dbReference type="InterPro" id="IPR008181">
    <property type="entry name" value="dUTPase"/>
</dbReference>
<evidence type="ECO:0000256" key="2">
    <source>
        <dbReference type="ARBA" id="ARBA00012379"/>
    </source>
</evidence>
<evidence type="ECO:0000259" key="6">
    <source>
        <dbReference type="Pfam" id="PF00692"/>
    </source>
</evidence>